<dbReference type="GO" id="GO:0005634">
    <property type="term" value="C:nucleus"/>
    <property type="evidence" value="ECO:0007669"/>
    <property type="project" value="UniProtKB-SubCell"/>
</dbReference>
<dbReference type="InterPro" id="IPR008251">
    <property type="entry name" value="Chromo_shadow_dom"/>
</dbReference>
<evidence type="ECO:0000313" key="6">
    <source>
        <dbReference type="EMBL" id="KAA8910048.1"/>
    </source>
</evidence>
<dbReference type="AlphaFoldDB" id="A0A5J5F229"/>
<dbReference type="OrthoDB" id="433924at2759"/>
<dbReference type="SMART" id="SM00300">
    <property type="entry name" value="ChSh"/>
    <property type="match status" value="1"/>
</dbReference>
<evidence type="ECO:0000256" key="2">
    <source>
        <dbReference type="ARBA" id="ARBA00011353"/>
    </source>
</evidence>
<feature type="region of interest" description="Disordered" evidence="4">
    <location>
        <begin position="23"/>
        <end position="51"/>
    </location>
</feature>
<dbReference type="InterPro" id="IPR023779">
    <property type="entry name" value="Chromodomain_CS"/>
</dbReference>
<proteinExistence type="predicted"/>
<feature type="compositionally biased region" description="Acidic residues" evidence="4">
    <location>
        <begin position="28"/>
        <end position="44"/>
    </location>
</feature>
<keyword evidence="3" id="KW-0539">Nucleus</keyword>
<dbReference type="GO" id="GO:0000792">
    <property type="term" value="C:heterochromatin"/>
    <property type="evidence" value="ECO:0007669"/>
    <property type="project" value="UniProtKB-ARBA"/>
</dbReference>
<dbReference type="InterPro" id="IPR023780">
    <property type="entry name" value="Chromo_domain"/>
</dbReference>
<dbReference type="PANTHER" id="PTHR22812">
    <property type="entry name" value="CHROMOBOX PROTEIN"/>
    <property type="match status" value="1"/>
</dbReference>
<dbReference type="CDD" id="cd00024">
    <property type="entry name" value="CD_CSD"/>
    <property type="match status" value="1"/>
</dbReference>
<dbReference type="PROSITE" id="PS50013">
    <property type="entry name" value="CHROMO_2"/>
    <property type="match status" value="1"/>
</dbReference>
<feature type="region of interest" description="Disordered" evidence="4">
    <location>
        <begin position="110"/>
        <end position="165"/>
    </location>
</feature>
<dbReference type="SUPFAM" id="SSF54160">
    <property type="entry name" value="Chromo domain-like"/>
    <property type="match status" value="2"/>
</dbReference>
<feature type="domain" description="Chromo" evidence="5">
    <location>
        <begin position="54"/>
        <end position="115"/>
    </location>
</feature>
<name>A0A5J5F229_9PEZI</name>
<dbReference type="InterPro" id="IPR016197">
    <property type="entry name" value="Chromo-like_dom_sf"/>
</dbReference>
<gene>
    <name evidence="6" type="ORF">FN846DRAFT_940463</name>
</gene>
<dbReference type="PROSITE" id="PS00598">
    <property type="entry name" value="CHROMO_1"/>
    <property type="match status" value="1"/>
</dbReference>
<organism evidence="6 7">
    <name type="scientific">Sphaerosporella brunnea</name>
    <dbReference type="NCBI Taxonomy" id="1250544"/>
    <lineage>
        <taxon>Eukaryota</taxon>
        <taxon>Fungi</taxon>
        <taxon>Dikarya</taxon>
        <taxon>Ascomycota</taxon>
        <taxon>Pezizomycotina</taxon>
        <taxon>Pezizomycetes</taxon>
        <taxon>Pezizales</taxon>
        <taxon>Pyronemataceae</taxon>
        <taxon>Sphaerosporella</taxon>
    </lineage>
</organism>
<evidence type="ECO:0000256" key="1">
    <source>
        <dbReference type="ARBA" id="ARBA00004123"/>
    </source>
</evidence>
<protein>
    <recommendedName>
        <fullName evidence="5">Chromo domain-containing protein</fullName>
    </recommendedName>
</protein>
<reference evidence="6 7" key="1">
    <citation type="submission" date="2019-09" db="EMBL/GenBank/DDBJ databases">
        <title>Draft genome of the ectomycorrhizal ascomycete Sphaerosporella brunnea.</title>
        <authorList>
            <consortium name="DOE Joint Genome Institute"/>
            <person name="Benucci G.M."/>
            <person name="Marozzi G."/>
            <person name="Antonielli L."/>
            <person name="Sanchez S."/>
            <person name="Marco P."/>
            <person name="Wang X."/>
            <person name="Falini L.B."/>
            <person name="Barry K."/>
            <person name="Haridas S."/>
            <person name="Lipzen A."/>
            <person name="Labutti K."/>
            <person name="Grigoriev I.V."/>
            <person name="Murat C."/>
            <person name="Martin F."/>
            <person name="Albertini E."/>
            <person name="Donnini D."/>
            <person name="Bonito G."/>
        </authorList>
    </citation>
    <scope>NUCLEOTIDE SEQUENCE [LARGE SCALE GENOMIC DNA]</scope>
    <source>
        <strain evidence="6 7">Sb_GMNB300</strain>
    </source>
</reference>
<dbReference type="InParanoid" id="A0A5J5F229"/>
<comment type="caution">
    <text evidence="6">The sequence shown here is derived from an EMBL/GenBank/DDBJ whole genome shotgun (WGS) entry which is preliminary data.</text>
</comment>
<dbReference type="Pfam" id="PF00385">
    <property type="entry name" value="Chromo"/>
    <property type="match status" value="1"/>
</dbReference>
<dbReference type="InterPro" id="IPR000953">
    <property type="entry name" value="Chromo/chromo_shadow_dom"/>
</dbReference>
<accession>A0A5J5F229</accession>
<evidence type="ECO:0000256" key="4">
    <source>
        <dbReference type="SAM" id="MobiDB-lite"/>
    </source>
</evidence>
<comment type="subcellular location">
    <subcellularLocation>
        <location evidence="1">Nucleus</location>
    </subcellularLocation>
</comment>
<dbReference type="SMART" id="SM00298">
    <property type="entry name" value="CHROMO"/>
    <property type="match status" value="1"/>
</dbReference>
<evidence type="ECO:0000313" key="7">
    <source>
        <dbReference type="Proteomes" id="UP000326924"/>
    </source>
</evidence>
<dbReference type="Pfam" id="PF01393">
    <property type="entry name" value="Chromo_shadow"/>
    <property type="match status" value="1"/>
</dbReference>
<dbReference type="EMBL" id="VXIS01000051">
    <property type="protein sequence ID" value="KAA8910048.1"/>
    <property type="molecule type" value="Genomic_DNA"/>
</dbReference>
<dbReference type="Gene3D" id="2.40.50.40">
    <property type="match status" value="2"/>
</dbReference>
<sequence length="225" mass="25957">MPPQYHSDSETDEDVIYSNKVMKTQQVVEDDEPSAVEEEEEGEDDGKSVASDEFTVEQIMDHRFERNELYFHVKWQDYPSKKDWTWEPEENLMGGSDEILQEYYRSIGGRPVPKTKKRGRPSTASFMTPAKSTKKSRISIAASTISESPLAETKEGKWKPPSGNWEDQITHIDTIEKTDNGLIAYVQWGNGRKSQHDINVVYKKCPQRMLSFYEQHLVFKETGVL</sequence>
<dbReference type="Proteomes" id="UP000326924">
    <property type="component" value="Unassembled WGS sequence"/>
</dbReference>
<dbReference type="GO" id="GO:0006338">
    <property type="term" value="P:chromatin remodeling"/>
    <property type="evidence" value="ECO:0007669"/>
    <property type="project" value="UniProtKB-ARBA"/>
</dbReference>
<evidence type="ECO:0000256" key="3">
    <source>
        <dbReference type="ARBA" id="ARBA00023242"/>
    </source>
</evidence>
<evidence type="ECO:0000259" key="5">
    <source>
        <dbReference type="PROSITE" id="PS50013"/>
    </source>
</evidence>
<comment type="subunit">
    <text evidence="2">Component of the NuA4 histone acetyltransferase complex.</text>
</comment>
<dbReference type="InterPro" id="IPR051219">
    <property type="entry name" value="Heterochromatin_chromo-domain"/>
</dbReference>
<keyword evidence="7" id="KW-1185">Reference proteome</keyword>